<dbReference type="InterPro" id="IPR011004">
    <property type="entry name" value="Trimer_LpxA-like_sf"/>
</dbReference>
<reference evidence="4" key="3">
    <citation type="submission" date="2015-06" db="UniProtKB">
        <authorList>
            <consortium name="EnsemblProtists"/>
        </authorList>
    </citation>
    <scope>IDENTIFICATION</scope>
</reference>
<dbReference type="GeneID" id="17309126"/>
<dbReference type="EnsemblProtists" id="EKX52743">
    <property type="protein sequence ID" value="EKX52743"/>
    <property type="gene ID" value="GUITHDRAFT_84689"/>
</dbReference>
<evidence type="ECO:0000259" key="2">
    <source>
        <dbReference type="PROSITE" id="PS50075"/>
    </source>
</evidence>
<dbReference type="Proteomes" id="UP000011087">
    <property type="component" value="Unassembled WGS sequence"/>
</dbReference>
<keyword evidence="1" id="KW-1133">Transmembrane helix</keyword>
<dbReference type="InterPro" id="IPR042099">
    <property type="entry name" value="ANL_N_sf"/>
</dbReference>
<dbReference type="Gene3D" id="2.160.10.10">
    <property type="entry name" value="Hexapeptide repeat proteins"/>
    <property type="match status" value="2"/>
</dbReference>
<feature type="transmembrane region" description="Helical" evidence="1">
    <location>
        <begin position="1009"/>
        <end position="1034"/>
    </location>
</feature>
<dbReference type="EMBL" id="JH992972">
    <property type="protein sequence ID" value="EKX52743.1"/>
    <property type="molecule type" value="Genomic_DNA"/>
</dbReference>
<organism evidence="3">
    <name type="scientific">Guillardia theta (strain CCMP2712)</name>
    <name type="common">Cryptophyte</name>
    <dbReference type="NCBI Taxonomy" id="905079"/>
    <lineage>
        <taxon>Eukaryota</taxon>
        <taxon>Cryptophyceae</taxon>
        <taxon>Pyrenomonadales</taxon>
        <taxon>Geminigeraceae</taxon>
        <taxon>Guillardia</taxon>
    </lineage>
</organism>
<dbReference type="PANTHER" id="PTHR43201:SF10">
    <property type="entry name" value="CARRIER DOMAIN-CONTAINING PROTEIN"/>
    <property type="match status" value="1"/>
</dbReference>
<evidence type="ECO:0000313" key="5">
    <source>
        <dbReference type="Proteomes" id="UP000011087"/>
    </source>
</evidence>
<evidence type="ECO:0000256" key="1">
    <source>
        <dbReference type="SAM" id="Phobius"/>
    </source>
</evidence>
<name>L1JXB9_GUITC</name>
<dbReference type="GO" id="GO:0006631">
    <property type="term" value="P:fatty acid metabolic process"/>
    <property type="evidence" value="ECO:0007669"/>
    <property type="project" value="TreeGrafter"/>
</dbReference>
<dbReference type="eggNOG" id="KOG1176">
    <property type="taxonomic scope" value="Eukaryota"/>
</dbReference>
<feature type="transmembrane region" description="Helical" evidence="1">
    <location>
        <begin position="1279"/>
        <end position="1299"/>
    </location>
</feature>
<keyword evidence="1" id="KW-0472">Membrane</keyword>
<evidence type="ECO:0000313" key="3">
    <source>
        <dbReference type="EMBL" id="EKX52743.1"/>
    </source>
</evidence>
<dbReference type="STRING" id="905079.L1JXB9"/>
<feature type="domain" description="Carrier" evidence="2">
    <location>
        <begin position="625"/>
        <end position="699"/>
    </location>
</feature>
<dbReference type="InterPro" id="IPR009081">
    <property type="entry name" value="PP-bd_ACP"/>
</dbReference>
<gene>
    <name evidence="3" type="ORF">GUITHDRAFT_84689</name>
</gene>
<dbReference type="OrthoDB" id="3633556at2759"/>
<dbReference type="InterPro" id="IPR000873">
    <property type="entry name" value="AMP-dep_synth/lig_dom"/>
</dbReference>
<dbReference type="RefSeq" id="XP_005839723.1">
    <property type="nucleotide sequence ID" value="XM_005839666.1"/>
</dbReference>
<dbReference type="PROSITE" id="PS50075">
    <property type="entry name" value="CARRIER"/>
    <property type="match status" value="1"/>
</dbReference>
<accession>L1JXB9</accession>
<dbReference type="SUPFAM" id="SSF51161">
    <property type="entry name" value="Trimeric LpxA-like enzymes"/>
    <property type="match status" value="3"/>
</dbReference>
<dbReference type="PANTHER" id="PTHR43201">
    <property type="entry name" value="ACYL-COA SYNTHETASE"/>
    <property type="match status" value="1"/>
</dbReference>
<dbReference type="Gene3D" id="1.10.1200.10">
    <property type="entry name" value="ACP-like"/>
    <property type="match status" value="1"/>
</dbReference>
<keyword evidence="1" id="KW-0812">Transmembrane</keyword>
<dbReference type="Gene3D" id="3.30.300.30">
    <property type="match status" value="1"/>
</dbReference>
<protein>
    <recommendedName>
        <fullName evidence="2">Carrier domain-containing protein</fullName>
    </recommendedName>
</protein>
<dbReference type="InterPro" id="IPR045851">
    <property type="entry name" value="AMP-bd_C_sf"/>
</dbReference>
<dbReference type="Gene3D" id="3.40.50.12780">
    <property type="entry name" value="N-terminal domain of ligase-like"/>
    <property type="match status" value="1"/>
</dbReference>
<dbReference type="SUPFAM" id="SSF56801">
    <property type="entry name" value="Acetyl-CoA synthetase-like"/>
    <property type="match status" value="1"/>
</dbReference>
<reference evidence="5" key="2">
    <citation type="submission" date="2012-11" db="EMBL/GenBank/DDBJ databases">
        <authorList>
            <person name="Kuo A."/>
            <person name="Curtis B.A."/>
            <person name="Tanifuji G."/>
            <person name="Burki F."/>
            <person name="Gruber A."/>
            <person name="Irimia M."/>
            <person name="Maruyama S."/>
            <person name="Arias M.C."/>
            <person name="Ball S.G."/>
            <person name="Gile G.H."/>
            <person name="Hirakawa Y."/>
            <person name="Hopkins J.F."/>
            <person name="Rensing S.A."/>
            <person name="Schmutz J."/>
            <person name="Symeonidi A."/>
            <person name="Elias M."/>
            <person name="Eveleigh R.J."/>
            <person name="Herman E.K."/>
            <person name="Klute M.J."/>
            <person name="Nakayama T."/>
            <person name="Obornik M."/>
            <person name="Reyes-Prieto A."/>
            <person name="Armbrust E.V."/>
            <person name="Aves S.J."/>
            <person name="Beiko R.G."/>
            <person name="Coutinho P."/>
            <person name="Dacks J.B."/>
            <person name="Durnford D.G."/>
            <person name="Fast N.M."/>
            <person name="Green B.R."/>
            <person name="Grisdale C."/>
            <person name="Hempe F."/>
            <person name="Henrissat B."/>
            <person name="Hoppner M.P."/>
            <person name="Ishida K.-I."/>
            <person name="Kim E."/>
            <person name="Koreny L."/>
            <person name="Kroth P.G."/>
            <person name="Liu Y."/>
            <person name="Malik S.-B."/>
            <person name="Maier U.G."/>
            <person name="McRose D."/>
            <person name="Mock T."/>
            <person name="Neilson J.A."/>
            <person name="Onodera N.T."/>
            <person name="Poole A.M."/>
            <person name="Pritham E.J."/>
            <person name="Richards T.A."/>
            <person name="Rocap G."/>
            <person name="Roy S.W."/>
            <person name="Sarai C."/>
            <person name="Schaack S."/>
            <person name="Shirato S."/>
            <person name="Slamovits C.H."/>
            <person name="Spencer D.F."/>
            <person name="Suzuki S."/>
            <person name="Worden A.Z."/>
            <person name="Zauner S."/>
            <person name="Barry K."/>
            <person name="Bell C."/>
            <person name="Bharti A.K."/>
            <person name="Crow J.A."/>
            <person name="Grimwood J."/>
            <person name="Kramer R."/>
            <person name="Lindquist E."/>
            <person name="Lucas S."/>
            <person name="Salamov A."/>
            <person name="McFadden G.I."/>
            <person name="Lane C.E."/>
            <person name="Keeling P.J."/>
            <person name="Gray M.W."/>
            <person name="Grigoriev I.V."/>
            <person name="Archibald J.M."/>
        </authorList>
    </citation>
    <scope>NUCLEOTIDE SEQUENCE</scope>
    <source>
        <strain evidence="5">CCMP2712</strain>
    </source>
</reference>
<dbReference type="SUPFAM" id="SSF47336">
    <property type="entry name" value="ACP-like"/>
    <property type="match status" value="1"/>
</dbReference>
<feature type="transmembrane region" description="Helical" evidence="1">
    <location>
        <begin position="773"/>
        <end position="799"/>
    </location>
</feature>
<dbReference type="OMA" id="HRGFDNG"/>
<proteinExistence type="predicted"/>
<feature type="transmembrane region" description="Helical" evidence="1">
    <location>
        <begin position="1246"/>
        <end position="1267"/>
    </location>
</feature>
<dbReference type="GO" id="GO:0031956">
    <property type="term" value="F:medium-chain fatty acid-CoA ligase activity"/>
    <property type="evidence" value="ECO:0007669"/>
    <property type="project" value="TreeGrafter"/>
</dbReference>
<dbReference type="InterPro" id="IPR036736">
    <property type="entry name" value="ACP-like_sf"/>
</dbReference>
<feature type="transmembrane region" description="Helical" evidence="1">
    <location>
        <begin position="963"/>
        <end position="989"/>
    </location>
</feature>
<dbReference type="Pfam" id="PF00501">
    <property type="entry name" value="AMP-binding"/>
    <property type="match status" value="1"/>
</dbReference>
<evidence type="ECO:0000313" key="4">
    <source>
        <dbReference type="EnsemblProtists" id="EKX52743"/>
    </source>
</evidence>
<dbReference type="Pfam" id="PF13193">
    <property type="entry name" value="AMP-binding_C"/>
    <property type="match status" value="1"/>
</dbReference>
<keyword evidence="5" id="KW-1185">Reference proteome</keyword>
<dbReference type="KEGG" id="gtt:GUITHDRAFT_84689"/>
<dbReference type="PaxDb" id="55529-EKX52743"/>
<dbReference type="InterPro" id="IPR025110">
    <property type="entry name" value="AMP-bd_C"/>
</dbReference>
<sequence>MHGDFAVSATDLKGRGRLSFETLREFLSNFSLESFGLGQNERCGLLLPNGPELALCILMCLNRYCCVPINNQQTVSEIQSELQGTRCKFLIVHQDESDARVQEIVSTTDIKVLKLLPDPSTVGLFTIVSLDDDQTDERSRSDEPRARSAARYNTPEQVVLVLHTSGTSGKKKMVPYSLETLCIGAACIIRSWGLTPTDVCLNMMPLFHVGGITRNVLAVILSGGGVICAPAFDAVAFWNCMEEQKVTWYYAGPTMHTMILEEKKSRNLSDSACKLRMVANAAGGLLASLAQDMKDNLGCVVLPSYGMTECMPISSPSCEYNLDHPSSSGQIAGPSVRILDDEGKTLPVGHVGNVCLKGAPLMLGYENDDAANASSFFPGGWFNTGDMGYLDEEGWIYLTGRSKEVINRGGEIISPFEVEEAVVKHERVKEVIAFSAPHDVLQEVVGVAIVSVPGVPRVDLAGLQRFVASTLHPAKWPQVVVFMDELPKGQANKVQRIRLSNRLDMKPIDDRTSQNFRMFEAACPPRGSGLDIKIPMRQIDIDLQQVMSMIEHSLIMSIPKPDGSDPVVLYVTPENVDVHKLMKGLQKHLHDYLLPKQIIALDKIPEDYNQLKKPDLLDGGDDYSPPSNDTEREIQSIWEKLLGKKCSINADFFESGGSSLLAGRMVAQIRRVMDVPLTAASIFSNRTISSLSSSVNSLRTQLGKGEFQASCVDEATKEQERLRAFSQTSFFALTVQALPLSLIYPLRRVSTWILFVALWVSLQQAGINRLAGLILALAIGRVVSGVFFPLFAVICKWIIIGRYKPGRYPLWGQYYLRWWLVDQIHLLCGRGVFRYNSATLCFYYRMLGAKIGRKVAIDHRAKLAEFDLIEIGSNSCIDNISVRSFCLDKGCMVLAPVHIGEEVCIASKVAVVPGIAIPSKTCLGPNSSSYDITPASIGSVQDKICCRVTFAKPNFLWRVYGRLILWMVWIFEQLPVLLVLRLMVLYSWYVAELDTYCDVLLWFLTPERIGYYLAIRVVRTTVLPFFRLFAVILVKKAVIGKFTPGKRNATQFETFRHWLMGELFPGERLQEIGHLIGVHYGGISRILRVLGAKVGDRIYWPGSLFEGLVEYDLLEVGDDVVFGSRSIIMTADAEDCAPIRIEAGANVGDRCVLLPGCVIGRNVVFGSGGLAMKNTEYEAGSKWVGCRFGKPMLLEAGGEAAATASTLRPFGNAFHLKNASYVVYPGWVHALNGCFWRCFAAMYRSLPIIAGFELTAEFLGRSTLVVVDYSLWDIGLRMVPTFIVMQNLSTVLSLSLATLMKWFYIGRRRVGVYNWDTSSYCQRWQLYLSATVIIRQAYFGNGILEYLHGTAFLVWFFRAHGSHIGRNVCLYPTGADPMMTEPELVAIGDGASVDSASLIAHINSRGHFTLNQVVVGPGATLRSNSRLLSGAAMMPYSTLLEHTLIMGGDVVDEGKTMQGWPGEQVDNNFWSMKAMGIWSSAPKFLYGSKHHRTQNPFAPVRKLHSVV</sequence>
<dbReference type="HOGENOM" id="CLU_003997_0_0_1"/>
<dbReference type="Pfam" id="PF00550">
    <property type="entry name" value="PP-binding"/>
    <property type="match status" value="1"/>
</dbReference>
<reference evidence="3 5" key="1">
    <citation type="journal article" date="2012" name="Nature">
        <title>Algal genomes reveal evolutionary mosaicism and the fate of nucleomorphs.</title>
        <authorList>
            <consortium name="DOE Joint Genome Institute"/>
            <person name="Curtis B.A."/>
            <person name="Tanifuji G."/>
            <person name="Burki F."/>
            <person name="Gruber A."/>
            <person name="Irimia M."/>
            <person name="Maruyama S."/>
            <person name="Arias M.C."/>
            <person name="Ball S.G."/>
            <person name="Gile G.H."/>
            <person name="Hirakawa Y."/>
            <person name="Hopkins J.F."/>
            <person name="Kuo A."/>
            <person name="Rensing S.A."/>
            <person name="Schmutz J."/>
            <person name="Symeonidi A."/>
            <person name="Elias M."/>
            <person name="Eveleigh R.J."/>
            <person name="Herman E.K."/>
            <person name="Klute M.J."/>
            <person name="Nakayama T."/>
            <person name="Obornik M."/>
            <person name="Reyes-Prieto A."/>
            <person name="Armbrust E.V."/>
            <person name="Aves S.J."/>
            <person name="Beiko R.G."/>
            <person name="Coutinho P."/>
            <person name="Dacks J.B."/>
            <person name="Durnford D.G."/>
            <person name="Fast N.M."/>
            <person name="Green B.R."/>
            <person name="Grisdale C.J."/>
            <person name="Hempel F."/>
            <person name="Henrissat B."/>
            <person name="Hoppner M.P."/>
            <person name="Ishida K."/>
            <person name="Kim E."/>
            <person name="Koreny L."/>
            <person name="Kroth P.G."/>
            <person name="Liu Y."/>
            <person name="Malik S.B."/>
            <person name="Maier U.G."/>
            <person name="McRose D."/>
            <person name="Mock T."/>
            <person name="Neilson J.A."/>
            <person name="Onodera N.T."/>
            <person name="Poole A.M."/>
            <person name="Pritham E.J."/>
            <person name="Richards T.A."/>
            <person name="Rocap G."/>
            <person name="Roy S.W."/>
            <person name="Sarai C."/>
            <person name="Schaack S."/>
            <person name="Shirato S."/>
            <person name="Slamovits C.H."/>
            <person name="Spencer D.F."/>
            <person name="Suzuki S."/>
            <person name="Worden A.Z."/>
            <person name="Zauner S."/>
            <person name="Barry K."/>
            <person name="Bell C."/>
            <person name="Bharti A.K."/>
            <person name="Crow J.A."/>
            <person name="Grimwood J."/>
            <person name="Kramer R."/>
            <person name="Lindquist E."/>
            <person name="Lucas S."/>
            <person name="Salamov A."/>
            <person name="McFadden G.I."/>
            <person name="Lane C.E."/>
            <person name="Keeling P.J."/>
            <person name="Gray M.W."/>
            <person name="Grigoriev I.V."/>
            <person name="Archibald J.M."/>
        </authorList>
    </citation>
    <scope>NUCLEOTIDE SEQUENCE</scope>
    <source>
        <strain evidence="3 5">CCMP2712</strain>
    </source>
</reference>
<dbReference type="eggNOG" id="KOG1178">
    <property type="taxonomic scope" value="Eukaryota"/>
</dbReference>